<evidence type="ECO:0000256" key="4">
    <source>
        <dbReference type="ARBA" id="ARBA00022980"/>
    </source>
</evidence>
<organism evidence="7 8">
    <name type="scientific">Ligilactobacillus apodemi DSM 16634 = JCM 16172</name>
    <dbReference type="NCBI Taxonomy" id="1423724"/>
    <lineage>
        <taxon>Bacteria</taxon>
        <taxon>Bacillati</taxon>
        <taxon>Bacillota</taxon>
        <taxon>Bacilli</taxon>
        <taxon>Lactobacillales</taxon>
        <taxon>Lactobacillaceae</taxon>
        <taxon>Ligilactobacillus</taxon>
    </lineage>
</organism>
<dbReference type="OrthoDB" id="9804077at2"/>
<dbReference type="AlphaFoldDB" id="A0A0R1TYX7"/>
<proteinExistence type="inferred from homology"/>
<evidence type="ECO:0000256" key="3">
    <source>
        <dbReference type="ARBA" id="ARBA00022884"/>
    </source>
</evidence>
<dbReference type="GO" id="GO:0003735">
    <property type="term" value="F:structural constituent of ribosome"/>
    <property type="evidence" value="ECO:0007669"/>
    <property type="project" value="TreeGrafter"/>
</dbReference>
<dbReference type="InterPro" id="IPR012340">
    <property type="entry name" value="NA-bd_OB-fold"/>
</dbReference>
<keyword evidence="4 7" id="KW-0689">Ribosomal protein</keyword>
<dbReference type="SUPFAM" id="SSF50249">
    <property type="entry name" value="Nucleic acid-binding proteins"/>
    <property type="match status" value="4"/>
</dbReference>
<dbReference type="PROSITE" id="PS50126">
    <property type="entry name" value="S1"/>
    <property type="match status" value="4"/>
</dbReference>
<feature type="domain" description="S1 motif" evidence="6">
    <location>
        <begin position="284"/>
        <end position="353"/>
    </location>
</feature>
<keyword evidence="3" id="KW-0694">RNA-binding</keyword>
<feature type="domain" description="S1 motif" evidence="6">
    <location>
        <begin position="199"/>
        <end position="267"/>
    </location>
</feature>
<dbReference type="PATRIC" id="fig|1423724.4.peg.1100"/>
<dbReference type="GO" id="GO:0003729">
    <property type="term" value="F:mRNA binding"/>
    <property type="evidence" value="ECO:0007669"/>
    <property type="project" value="TreeGrafter"/>
</dbReference>
<accession>A0A0R1TYX7</accession>
<protein>
    <submittedName>
        <fullName evidence="7">30S ribosomal protein S1</fullName>
    </submittedName>
</protein>
<sequence length="397" mass="43341">MSESENKDLLEALNSVKTVKVGDVVKGEVLAFDDKKQVIVGIEGTGVEGVVPARELSAKAEDIENEIKVGDMLDLVVISKIGSDKEGGSYLLSQRRLEARKVWDEIEKKFEAGETITVPVTQIVKGGLVVDAGVRGFVPASMVSDHFVEDFNEYKGKELELKIVEIEPSENRLILSHKEIVQQEREAKKQEVMAKLAAGDVLDGKVARLTNFGAFVDLGGVDGLVHVSEISYERVGKPSDVLKVGEDVKVKVLAVDPEKDRISLSIKQTLPQPWDNIEEKVAEGDVLDGTVKRLTSFGAFVEVFPGVEGLVHISQISHKHIATPNEVLTSGQDVKVKVLNVNGADRRLALSIKALQEKPAADKKEVEVVEEEHVEIPEEDTGFTLGDLVGDELKNED</sequence>
<dbReference type="STRING" id="1423724.FC32_GL001058"/>
<evidence type="ECO:0000256" key="1">
    <source>
        <dbReference type="ARBA" id="ARBA00006767"/>
    </source>
</evidence>
<dbReference type="PANTHER" id="PTHR10724:SF7">
    <property type="entry name" value="SMALL RIBOSOMAL SUBUNIT PROTEIN BS1C"/>
    <property type="match status" value="1"/>
</dbReference>
<dbReference type="InterPro" id="IPR050437">
    <property type="entry name" value="Ribos_protein_bS1-like"/>
</dbReference>
<dbReference type="CDD" id="cd04465">
    <property type="entry name" value="S1_RPS1_repeat_ec2_hs2"/>
    <property type="match status" value="1"/>
</dbReference>
<dbReference type="SMART" id="SM00316">
    <property type="entry name" value="S1"/>
    <property type="match status" value="4"/>
</dbReference>
<keyword evidence="8" id="KW-1185">Reference proteome</keyword>
<feature type="domain" description="S1 motif" evidence="6">
    <location>
        <begin position="22"/>
        <end position="95"/>
    </location>
</feature>
<evidence type="ECO:0000256" key="2">
    <source>
        <dbReference type="ARBA" id="ARBA00022737"/>
    </source>
</evidence>
<dbReference type="GO" id="GO:0006412">
    <property type="term" value="P:translation"/>
    <property type="evidence" value="ECO:0007669"/>
    <property type="project" value="TreeGrafter"/>
</dbReference>
<dbReference type="EMBL" id="AZFT01000053">
    <property type="protein sequence ID" value="KRL83797.1"/>
    <property type="molecule type" value="Genomic_DNA"/>
</dbReference>
<evidence type="ECO:0000313" key="8">
    <source>
        <dbReference type="Proteomes" id="UP000051324"/>
    </source>
</evidence>
<dbReference type="RefSeq" id="WP_025087775.1">
    <property type="nucleotide sequence ID" value="NZ_AZFT01000053.1"/>
</dbReference>
<evidence type="ECO:0000313" key="7">
    <source>
        <dbReference type="EMBL" id="KRL83797.1"/>
    </source>
</evidence>
<evidence type="ECO:0000259" key="6">
    <source>
        <dbReference type="PROSITE" id="PS50126"/>
    </source>
</evidence>
<comment type="caution">
    <text evidence="7">The sequence shown here is derived from an EMBL/GenBank/DDBJ whole genome shotgun (WGS) entry which is preliminary data.</text>
</comment>
<dbReference type="FunFam" id="2.40.50.140:FF:000051">
    <property type="entry name" value="RNA-binding transcriptional accessory protein"/>
    <property type="match status" value="1"/>
</dbReference>
<dbReference type="InterPro" id="IPR035104">
    <property type="entry name" value="Ribosomal_protein_S1-like"/>
</dbReference>
<dbReference type="CDD" id="cd05688">
    <property type="entry name" value="S1_RPS1_repeat_ec3"/>
    <property type="match status" value="1"/>
</dbReference>
<dbReference type="InterPro" id="IPR003029">
    <property type="entry name" value="S1_domain"/>
</dbReference>
<dbReference type="eggNOG" id="COG0539">
    <property type="taxonomic scope" value="Bacteria"/>
</dbReference>
<dbReference type="FunFam" id="2.40.50.140:FF:000114">
    <property type="entry name" value="30S ribosomal protein S1"/>
    <property type="match status" value="1"/>
</dbReference>
<dbReference type="Pfam" id="PF00575">
    <property type="entry name" value="S1"/>
    <property type="match status" value="4"/>
</dbReference>
<gene>
    <name evidence="7" type="ORF">FC32_GL001058</name>
</gene>
<evidence type="ECO:0000256" key="5">
    <source>
        <dbReference type="ARBA" id="ARBA00023274"/>
    </source>
</evidence>
<dbReference type="NCBIfam" id="NF005208">
    <property type="entry name" value="PRK06676.1"/>
    <property type="match status" value="1"/>
</dbReference>
<reference evidence="7 8" key="1">
    <citation type="journal article" date="2015" name="Genome Announc.">
        <title>Expanding the biotechnology potential of lactobacilli through comparative genomics of 213 strains and associated genera.</title>
        <authorList>
            <person name="Sun Z."/>
            <person name="Harris H.M."/>
            <person name="McCann A."/>
            <person name="Guo C."/>
            <person name="Argimon S."/>
            <person name="Zhang W."/>
            <person name="Yang X."/>
            <person name="Jeffery I.B."/>
            <person name="Cooney J.C."/>
            <person name="Kagawa T.F."/>
            <person name="Liu W."/>
            <person name="Song Y."/>
            <person name="Salvetti E."/>
            <person name="Wrobel A."/>
            <person name="Rasinkangas P."/>
            <person name="Parkhill J."/>
            <person name="Rea M.C."/>
            <person name="O'Sullivan O."/>
            <person name="Ritari J."/>
            <person name="Douillard F.P."/>
            <person name="Paul Ross R."/>
            <person name="Yang R."/>
            <person name="Briner A.E."/>
            <person name="Felis G.E."/>
            <person name="de Vos W.M."/>
            <person name="Barrangou R."/>
            <person name="Klaenhammer T.R."/>
            <person name="Caufield P.W."/>
            <person name="Cui Y."/>
            <person name="Zhang H."/>
            <person name="O'Toole P.W."/>
        </authorList>
    </citation>
    <scope>NUCLEOTIDE SEQUENCE [LARGE SCALE GENOMIC DNA]</scope>
    <source>
        <strain evidence="7 8">DSM 16634</strain>
    </source>
</reference>
<dbReference type="PANTHER" id="PTHR10724">
    <property type="entry name" value="30S RIBOSOMAL PROTEIN S1"/>
    <property type="match status" value="1"/>
</dbReference>
<comment type="similarity">
    <text evidence="1">Belongs to the bacterial ribosomal protein bS1 family.</text>
</comment>
<keyword evidence="5" id="KW-0687">Ribonucleoprotein</keyword>
<dbReference type="Gene3D" id="2.40.50.140">
    <property type="entry name" value="Nucleic acid-binding proteins"/>
    <property type="match status" value="4"/>
</dbReference>
<feature type="domain" description="S1 motif" evidence="6">
    <location>
        <begin position="113"/>
        <end position="178"/>
    </location>
</feature>
<name>A0A0R1TYX7_9LACO</name>
<keyword evidence="2" id="KW-0677">Repeat</keyword>
<dbReference type="GO" id="GO:0022627">
    <property type="term" value="C:cytosolic small ribosomal subunit"/>
    <property type="evidence" value="ECO:0007669"/>
    <property type="project" value="TreeGrafter"/>
</dbReference>
<dbReference type="Proteomes" id="UP000051324">
    <property type="component" value="Unassembled WGS sequence"/>
</dbReference>
<dbReference type="PRINTS" id="PR00681">
    <property type="entry name" value="RIBOSOMALS1"/>
</dbReference>